<dbReference type="Proteomes" id="UP000565711">
    <property type="component" value="Unassembled WGS sequence"/>
</dbReference>
<proteinExistence type="predicted"/>
<feature type="domain" description="Clp R" evidence="2">
    <location>
        <begin position="2"/>
        <end position="193"/>
    </location>
</feature>
<dbReference type="PROSITE" id="PS51903">
    <property type="entry name" value="CLP_R"/>
    <property type="match status" value="1"/>
</dbReference>
<keyword evidence="4" id="KW-1185">Reference proteome</keyword>
<reference evidence="3 4" key="1">
    <citation type="submission" date="2020-04" db="EMBL/GenBank/DDBJ databases">
        <title>MicrobeNet Type strains.</title>
        <authorList>
            <person name="Nicholson A.C."/>
        </authorList>
    </citation>
    <scope>NUCLEOTIDE SEQUENCE [LARGE SCALE GENOMIC DNA]</scope>
    <source>
        <strain evidence="3 4">JCM 12354</strain>
    </source>
</reference>
<sequence>MFERFAKAPRYAIVVAQEEARELRSPSIEVEHVLLGLLMSPDPLLRKVFDDNDVDAASVRHKLTVAHPEKPLGEEDAAALKAIGIDLDAVRDSVQATFGEDVFDEPAPSAGKGRGRFRLGGSMSFGHIPFSGDAKKSLELALREALSRGDDRIEAGHVLLGVLRAANPATSELLGGEDGMAQLRTAVHEMLDRAA</sequence>
<keyword evidence="3" id="KW-0378">Hydrolase</keyword>
<dbReference type="InterPro" id="IPR036628">
    <property type="entry name" value="Clp_N_dom_sf"/>
</dbReference>
<protein>
    <submittedName>
        <fullName evidence="3">Clp protease</fullName>
    </submittedName>
</protein>
<accession>A0A846Y927</accession>
<dbReference type="GO" id="GO:0006508">
    <property type="term" value="P:proteolysis"/>
    <property type="evidence" value="ECO:0007669"/>
    <property type="project" value="UniProtKB-KW"/>
</dbReference>
<dbReference type="InterPro" id="IPR004176">
    <property type="entry name" value="Clp_R_N"/>
</dbReference>
<organism evidence="3 4">
    <name type="scientific">Nocardia vermiculata</name>
    <dbReference type="NCBI Taxonomy" id="257274"/>
    <lineage>
        <taxon>Bacteria</taxon>
        <taxon>Bacillati</taxon>
        <taxon>Actinomycetota</taxon>
        <taxon>Actinomycetes</taxon>
        <taxon>Mycobacteriales</taxon>
        <taxon>Nocardiaceae</taxon>
        <taxon>Nocardia</taxon>
    </lineage>
</organism>
<dbReference type="Pfam" id="PF02861">
    <property type="entry name" value="Clp_N"/>
    <property type="match status" value="1"/>
</dbReference>
<dbReference type="EMBL" id="JAAXOP010000026">
    <property type="protein sequence ID" value="NKY54231.1"/>
    <property type="molecule type" value="Genomic_DNA"/>
</dbReference>
<keyword evidence="3" id="KW-0645">Protease</keyword>
<dbReference type="GO" id="GO:0008233">
    <property type="term" value="F:peptidase activity"/>
    <property type="evidence" value="ECO:0007669"/>
    <property type="project" value="UniProtKB-KW"/>
</dbReference>
<evidence type="ECO:0000256" key="1">
    <source>
        <dbReference type="PROSITE-ProRule" id="PRU01251"/>
    </source>
</evidence>
<keyword evidence="1" id="KW-0677">Repeat</keyword>
<dbReference type="SUPFAM" id="SSF81923">
    <property type="entry name" value="Double Clp-N motif"/>
    <property type="match status" value="2"/>
</dbReference>
<dbReference type="Gene3D" id="1.10.1780.10">
    <property type="entry name" value="Clp, N-terminal domain"/>
    <property type="match status" value="2"/>
</dbReference>
<evidence type="ECO:0000313" key="4">
    <source>
        <dbReference type="Proteomes" id="UP000565711"/>
    </source>
</evidence>
<dbReference type="AlphaFoldDB" id="A0A846Y927"/>
<name>A0A846Y927_9NOCA</name>
<dbReference type="RefSeq" id="WP_067877000.1">
    <property type="nucleotide sequence ID" value="NZ_JAAXOP010000026.1"/>
</dbReference>
<evidence type="ECO:0000259" key="2">
    <source>
        <dbReference type="PROSITE" id="PS51903"/>
    </source>
</evidence>
<evidence type="ECO:0000313" key="3">
    <source>
        <dbReference type="EMBL" id="NKY54231.1"/>
    </source>
</evidence>
<comment type="caution">
    <text evidence="3">The sequence shown here is derived from an EMBL/GenBank/DDBJ whole genome shotgun (WGS) entry which is preliminary data.</text>
</comment>
<gene>
    <name evidence="3" type="ORF">HGA08_28975</name>
</gene>